<dbReference type="InterPro" id="IPR006283">
    <property type="entry name" value="ThiL-like"/>
</dbReference>
<dbReference type="NCBIfam" id="TIGR03267">
    <property type="entry name" value="methan_mark_2"/>
    <property type="match status" value="1"/>
</dbReference>
<dbReference type="SUPFAM" id="SSF56042">
    <property type="entry name" value="PurM C-terminal domain-like"/>
    <property type="match status" value="1"/>
</dbReference>
<dbReference type="GO" id="GO:0009228">
    <property type="term" value="P:thiamine biosynthetic process"/>
    <property type="evidence" value="ECO:0007669"/>
    <property type="project" value="InterPro"/>
</dbReference>
<proteinExistence type="predicted"/>
<dbReference type="OrthoDB" id="31494at2157"/>
<accession>A0A8J8B5Y7</accession>
<sequence>MAKNCSTQSVATAVREYEGVTRKHAIGEIIRSLRLDRPDVVASFGEDAAVIRQGENGLLLAADGIWNKLMEADPYWAGFCAVLVNIHDIAAMGGEPLAMVDILSFTDDQLMAEVTRGMADAAARFNVPIVGGHLHPNTPYNVIDIAILGTARLHEIIYSDRAQTGDAIIAAIDIKGRVHPSCAMNWDSVTMKEGETLRTQIHVMKGLGEDNLVTAAKDISNPGVIGTLGMLLEMSKKGAIVDLHAIPMPDLHEHGITFEHWVRMYPGMGFILTSSQEHVDEVCRRFRIAGMAAQVIGTVTDGRELTVTYQGEKTSVFDFSVDGIIGIFDGCNQI</sequence>
<dbReference type="PANTHER" id="PTHR30270">
    <property type="entry name" value="THIAMINE-MONOPHOSPHATE KINASE"/>
    <property type="match status" value="1"/>
</dbReference>
<evidence type="ECO:0000259" key="1">
    <source>
        <dbReference type="Pfam" id="PF00586"/>
    </source>
</evidence>
<dbReference type="Gene3D" id="3.90.650.10">
    <property type="entry name" value="PurM-like C-terminal domain"/>
    <property type="match status" value="1"/>
</dbReference>
<dbReference type="AlphaFoldDB" id="A0A8J8B5Y7"/>
<evidence type="ECO:0000259" key="2">
    <source>
        <dbReference type="Pfam" id="PF02769"/>
    </source>
</evidence>
<dbReference type="RefSeq" id="WP_211529678.1">
    <property type="nucleotide sequence ID" value="NZ_JWHL01000001.1"/>
</dbReference>
<keyword evidence="4" id="KW-1185">Reference proteome</keyword>
<dbReference type="CDD" id="cd02192">
    <property type="entry name" value="PurM-like3"/>
    <property type="match status" value="1"/>
</dbReference>
<name>A0A8J8B5Y7_9EURY</name>
<dbReference type="InterPro" id="IPR011413">
    <property type="entry name" value="UCP036540_AIR"/>
</dbReference>
<dbReference type="SUPFAM" id="SSF55326">
    <property type="entry name" value="PurM N-terminal domain-like"/>
    <property type="match status" value="1"/>
</dbReference>
<feature type="domain" description="PurM-like C-terminal" evidence="2">
    <location>
        <begin position="188"/>
        <end position="309"/>
    </location>
</feature>
<dbReference type="GO" id="GO:0009030">
    <property type="term" value="F:thiamine-phosphate kinase activity"/>
    <property type="evidence" value="ECO:0007669"/>
    <property type="project" value="InterPro"/>
</dbReference>
<dbReference type="PANTHER" id="PTHR30270:SF0">
    <property type="entry name" value="THIAMINE-MONOPHOSPHATE KINASE"/>
    <property type="match status" value="1"/>
</dbReference>
<evidence type="ECO:0000313" key="3">
    <source>
        <dbReference type="EMBL" id="MBR1368082.1"/>
    </source>
</evidence>
<dbReference type="Gene3D" id="3.30.1330.10">
    <property type="entry name" value="PurM-like, N-terminal domain"/>
    <property type="match status" value="1"/>
</dbReference>
<evidence type="ECO:0000313" key="4">
    <source>
        <dbReference type="Proteomes" id="UP000730161"/>
    </source>
</evidence>
<dbReference type="InterPro" id="IPR010918">
    <property type="entry name" value="PurM-like_C_dom"/>
</dbReference>
<comment type="caution">
    <text evidence="3">The sequence shown here is derived from an EMBL/GenBank/DDBJ whole genome shotgun (WGS) entry which is preliminary data.</text>
</comment>
<dbReference type="InterPro" id="IPR036921">
    <property type="entry name" value="PurM-like_N_sf"/>
</dbReference>
<dbReference type="Pfam" id="PF00586">
    <property type="entry name" value="AIRS"/>
    <property type="match status" value="1"/>
</dbReference>
<evidence type="ECO:0008006" key="5">
    <source>
        <dbReference type="Google" id="ProtNLM"/>
    </source>
</evidence>
<dbReference type="InterPro" id="IPR016188">
    <property type="entry name" value="PurM-like_N"/>
</dbReference>
<organism evidence="3 4">
    <name type="scientific">Methanocalculus chunghsingensis</name>
    <dbReference type="NCBI Taxonomy" id="156457"/>
    <lineage>
        <taxon>Archaea</taxon>
        <taxon>Methanobacteriati</taxon>
        <taxon>Methanobacteriota</taxon>
        <taxon>Stenosarchaea group</taxon>
        <taxon>Methanomicrobia</taxon>
        <taxon>Methanomicrobiales</taxon>
        <taxon>Methanocalculaceae</taxon>
        <taxon>Methanocalculus</taxon>
    </lineage>
</organism>
<dbReference type="EMBL" id="JWHL01000001">
    <property type="protein sequence ID" value="MBR1368082.1"/>
    <property type="molecule type" value="Genomic_DNA"/>
</dbReference>
<reference evidence="3" key="1">
    <citation type="submission" date="2014-12" db="EMBL/GenBank/DDBJ databases">
        <authorList>
            <person name="Huang H.-H."/>
            <person name="Chen S.-C."/>
            <person name="Lai M.-C."/>
        </authorList>
    </citation>
    <scope>NUCLEOTIDE SEQUENCE</scope>
    <source>
        <strain evidence="3">K1F9705b</strain>
    </source>
</reference>
<feature type="domain" description="PurM-like N-terminal" evidence="1">
    <location>
        <begin position="45"/>
        <end position="150"/>
    </location>
</feature>
<dbReference type="Pfam" id="PF02769">
    <property type="entry name" value="AIRS_C"/>
    <property type="match status" value="1"/>
</dbReference>
<dbReference type="InterPro" id="IPR017668">
    <property type="entry name" value="Methan_mark_2"/>
</dbReference>
<protein>
    <recommendedName>
        <fullName evidence="5">Methanogenesis marker 2 protein</fullName>
    </recommendedName>
</protein>
<dbReference type="PIRSF" id="PIRSF036540">
    <property type="entry name" value="UCP036540_AIR"/>
    <property type="match status" value="1"/>
</dbReference>
<dbReference type="Proteomes" id="UP000730161">
    <property type="component" value="Unassembled WGS sequence"/>
</dbReference>
<dbReference type="InterPro" id="IPR036676">
    <property type="entry name" value="PurM-like_C_sf"/>
</dbReference>
<gene>
    <name evidence="3" type="ORF">RJ53_00665</name>
</gene>